<keyword evidence="2" id="KW-1185">Reference proteome</keyword>
<reference evidence="2" key="1">
    <citation type="journal article" date="2023" name="Front. Plant Sci.">
        <title>Chromosomal-level genome assembly of Melastoma candidum provides insights into trichome evolution.</title>
        <authorList>
            <person name="Zhong Y."/>
            <person name="Wu W."/>
            <person name="Sun C."/>
            <person name="Zou P."/>
            <person name="Liu Y."/>
            <person name="Dai S."/>
            <person name="Zhou R."/>
        </authorList>
    </citation>
    <scope>NUCLEOTIDE SEQUENCE [LARGE SCALE GENOMIC DNA]</scope>
</reference>
<accession>A0ACB9M2Z0</accession>
<dbReference type="EMBL" id="CM042889">
    <property type="protein sequence ID" value="KAI4318338.1"/>
    <property type="molecule type" value="Genomic_DNA"/>
</dbReference>
<evidence type="ECO:0000313" key="2">
    <source>
        <dbReference type="Proteomes" id="UP001057402"/>
    </source>
</evidence>
<evidence type="ECO:0000313" key="1">
    <source>
        <dbReference type="EMBL" id="KAI4318338.1"/>
    </source>
</evidence>
<dbReference type="Proteomes" id="UP001057402">
    <property type="component" value="Chromosome 10"/>
</dbReference>
<gene>
    <name evidence="1" type="ORF">MLD38_032060</name>
</gene>
<organism evidence="1 2">
    <name type="scientific">Melastoma candidum</name>
    <dbReference type="NCBI Taxonomy" id="119954"/>
    <lineage>
        <taxon>Eukaryota</taxon>
        <taxon>Viridiplantae</taxon>
        <taxon>Streptophyta</taxon>
        <taxon>Embryophyta</taxon>
        <taxon>Tracheophyta</taxon>
        <taxon>Spermatophyta</taxon>
        <taxon>Magnoliopsida</taxon>
        <taxon>eudicotyledons</taxon>
        <taxon>Gunneridae</taxon>
        <taxon>Pentapetalae</taxon>
        <taxon>rosids</taxon>
        <taxon>malvids</taxon>
        <taxon>Myrtales</taxon>
        <taxon>Melastomataceae</taxon>
        <taxon>Melastomatoideae</taxon>
        <taxon>Melastomateae</taxon>
        <taxon>Melastoma</taxon>
    </lineage>
</organism>
<sequence length="109" mass="12027">MPGLLYGVNRSLDRARMLLKSLVAIGVIVGITLGCVATIIPRYFPYIFTPDQLVIREMHKVLIPFFLALSITPPTLSLEGTLLAGQDLKYVSTSNDWMLHFGRCCVASS</sequence>
<name>A0ACB9M2Z0_9MYRT</name>
<comment type="caution">
    <text evidence="1">The sequence shown here is derived from an EMBL/GenBank/DDBJ whole genome shotgun (WGS) entry which is preliminary data.</text>
</comment>
<protein>
    <submittedName>
        <fullName evidence="1">Uncharacterized protein</fullName>
    </submittedName>
</protein>
<proteinExistence type="predicted"/>